<evidence type="ECO:0000313" key="15">
    <source>
        <dbReference type="Proteomes" id="UP001642482"/>
    </source>
</evidence>
<evidence type="ECO:0000256" key="8">
    <source>
        <dbReference type="ARBA" id="ARBA00023010"/>
    </source>
</evidence>
<organism evidence="14 15">
    <name type="scientific">Sporothrix eucalyptigena</name>
    <dbReference type="NCBI Taxonomy" id="1812306"/>
    <lineage>
        <taxon>Eukaryota</taxon>
        <taxon>Fungi</taxon>
        <taxon>Dikarya</taxon>
        <taxon>Ascomycota</taxon>
        <taxon>Pezizomycotina</taxon>
        <taxon>Sordariomycetes</taxon>
        <taxon>Sordariomycetidae</taxon>
        <taxon>Ophiostomatales</taxon>
        <taxon>Ophiostomataceae</taxon>
        <taxon>Sporothrix</taxon>
    </lineage>
</organism>
<dbReference type="EMBL" id="CAWUHD010000056">
    <property type="protein sequence ID" value="CAK7224697.1"/>
    <property type="molecule type" value="Genomic_DNA"/>
</dbReference>
<evidence type="ECO:0000256" key="7">
    <source>
        <dbReference type="ARBA" id="ARBA00022927"/>
    </source>
</evidence>
<comment type="domain">
    <text evidence="12">The twin CX3C motif contains 4 conserved Cys residues that form 2 disulfide bonds in the mitochondrial intermembrane space.</text>
</comment>
<keyword evidence="5 12" id="KW-0999">Mitochondrion inner membrane</keyword>
<accession>A0ABP0BY83</accession>
<dbReference type="SUPFAM" id="SSF144122">
    <property type="entry name" value="Tim10-like"/>
    <property type="match status" value="1"/>
</dbReference>
<evidence type="ECO:0000256" key="5">
    <source>
        <dbReference type="ARBA" id="ARBA00022792"/>
    </source>
</evidence>
<keyword evidence="6" id="KW-0862">Zinc</keyword>
<sequence length="91" mass="9994">MSSLFGLGRPQPSSAEKISAIEAEMKMMTEMHARLAKICKAKCVPTDYREAELNKGESVCLDRCAAKFFSVHMSVSEQMQKEGAARGGSMF</sequence>
<dbReference type="PANTHER" id="PTHR11038">
    <property type="entry name" value="MITOCHONDRIAL IMPORT INNER MEMBRANE TRANSLOCASE SUBUNIT TIM10"/>
    <property type="match status" value="1"/>
</dbReference>
<keyword evidence="15" id="KW-1185">Reference proteome</keyword>
<dbReference type="InterPro" id="IPR035427">
    <property type="entry name" value="Tim10-like_dom_sf"/>
</dbReference>
<evidence type="ECO:0000256" key="9">
    <source>
        <dbReference type="ARBA" id="ARBA00023128"/>
    </source>
</evidence>
<dbReference type="PANTHER" id="PTHR11038:SF16">
    <property type="entry name" value="MITOCHONDRIAL IMPORT INNER MEMBRANE TRANSLOCASE SUBUNIT TIM10"/>
    <property type="match status" value="1"/>
</dbReference>
<keyword evidence="10 12" id="KW-1015">Disulfide bond</keyword>
<evidence type="ECO:0000256" key="12">
    <source>
        <dbReference type="RuleBase" id="RU367043"/>
    </source>
</evidence>
<dbReference type="Pfam" id="PF02953">
    <property type="entry name" value="zf-Tim10_DDP"/>
    <property type="match status" value="1"/>
</dbReference>
<keyword evidence="9 12" id="KW-0496">Mitochondrion</keyword>
<keyword evidence="11 12" id="KW-0143">Chaperone</keyword>
<evidence type="ECO:0000256" key="11">
    <source>
        <dbReference type="ARBA" id="ARBA00023186"/>
    </source>
</evidence>
<gene>
    <name evidence="14" type="primary">TIM10</name>
    <name evidence="14" type="ORF">SEUCBS140593_005657</name>
</gene>
<evidence type="ECO:0000256" key="1">
    <source>
        <dbReference type="ARBA" id="ARBA00004137"/>
    </source>
</evidence>
<evidence type="ECO:0000256" key="6">
    <source>
        <dbReference type="ARBA" id="ARBA00022833"/>
    </source>
</evidence>
<name>A0ABP0BY83_9PEZI</name>
<evidence type="ECO:0000256" key="10">
    <source>
        <dbReference type="ARBA" id="ARBA00023157"/>
    </source>
</evidence>
<keyword evidence="8 12" id="KW-0811">Translocation</keyword>
<comment type="caution">
    <text evidence="14">The sequence shown here is derived from an EMBL/GenBank/DDBJ whole genome shotgun (WGS) entry which is preliminary data.</text>
</comment>
<evidence type="ECO:0000313" key="14">
    <source>
        <dbReference type="EMBL" id="CAK7224697.1"/>
    </source>
</evidence>
<comment type="subunit">
    <text evidence="12">Heterohexamer.</text>
</comment>
<dbReference type="Gene3D" id="1.10.287.810">
    <property type="entry name" value="Mitochondrial import inner membrane translocase subunit tim13 like domains"/>
    <property type="match status" value="1"/>
</dbReference>
<comment type="similarity">
    <text evidence="2 12">Belongs to the small Tim family.</text>
</comment>
<protein>
    <recommendedName>
        <fullName evidence="12">Mitochondrial import inner membrane translocase subunit</fullName>
    </recommendedName>
</protein>
<keyword evidence="7 12" id="KW-0653">Protein transport</keyword>
<dbReference type="Proteomes" id="UP001642482">
    <property type="component" value="Unassembled WGS sequence"/>
</dbReference>
<comment type="subcellular location">
    <subcellularLocation>
        <location evidence="1 12">Mitochondrion inner membrane</location>
        <topology evidence="1 12">Peripheral membrane protein</topology>
        <orientation evidence="1 12">Intermembrane side</orientation>
    </subcellularLocation>
</comment>
<proteinExistence type="inferred from homology"/>
<evidence type="ECO:0000259" key="13">
    <source>
        <dbReference type="Pfam" id="PF02953"/>
    </source>
</evidence>
<keyword evidence="3 12" id="KW-0813">Transport</keyword>
<evidence type="ECO:0000256" key="4">
    <source>
        <dbReference type="ARBA" id="ARBA00022723"/>
    </source>
</evidence>
<keyword evidence="4" id="KW-0479">Metal-binding</keyword>
<evidence type="ECO:0000256" key="2">
    <source>
        <dbReference type="ARBA" id="ARBA00006720"/>
    </source>
</evidence>
<evidence type="ECO:0000256" key="3">
    <source>
        <dbReference type="ARBA" id="ARBA00022448"/>
    </source>
</evidence>
<comment type="function">
    <text evidence="12">Mitochondrial intermembrane chaperone that participates in the import and insertion of some multi-pass transmembrane proteins into the mitochondrial inner membrane. Also required for the transfer of beta-barrel precursors from the TOM complex to the sorting and assembly machinery (SAM complex) of the outer membrane. Acts as a chaperone-like protein that protects the hydrophobic precursors from aggregation and guide them through the mitochondrial intermembrane space.</text>
</comment>
<dbReference type="InterPro" id="IPR004217">
    <property type="entry name" value="Tim10-like"/>
</dbReference>
<keyword evidence="5 12" id="KW-0472">Membrane</keyword>
<reference evidence="14 15" key="1">
    <citation type="submission" date="2024-01" db="EMBL/GenBank/DDBJ databases">
        <authorList>
            <person name="Allen C."/>
            <person name="Tagirdzhanova G."/>
        </authorList>
    </citation>
    <scope>NUCLEOTIDE SEQUENCE [LARGE SCALE GENOMIC DNA]</scope>
</reference>
<feature type="domain" description="Tim10-like" evidence="13">
    <location>
        <begin position="20"/>
        <end position="81"/>
    </location>
</feature>